<feature type="repeat" description="RCC1" evidence="3">
    <location>
        <begin position="445"/>
        <end position="500"/>
    </location>
</feature>
<dbReference type="PRINTS" id="PR00633">
    <property type="entry name" value="RCCNDNSATION"/>
</dbReference>
<dbReference type="InterPro" id="IPR051553">
    <property type="entry name" value="Ran_GTPase-activating"/>
</dbReference>
<sequence length="612" mass="65733">MHTDPGNISPARANPCVNSGSQSRGSVTQGTQTEHTIVGQPSFVKLNVGGVLFTTSIPTLCSEPGNLLAAMVRGELGNFLRVERDADDAILVDLDPTYFRPVLNYLRHGTLIIPSDVDEGGVLAVAEYLGVRSLVRLMKPERPAVRRLLFSWGSGSFGELGTQRFDNNTPSLVRVVPFGSSVVDVALGADYTCVLTSKGDIYTFGGCDWGQLGLGSASYVEQHPYKEVSVVRVPQRIPLFERCPAVHVAAGFAFAMAVTADHRVYFWGNNNHGQSGLGREYFRPSSRKVEGPTLVPLLDGKEIVQLSCGSFFTLGLGRDGTLYSWGLLDCLGLGTEAEVRSSIADPSIVSRSLSSEERVVVLEPQVVRVPTEHKLVRVHAGQWHSGAISSTGELFTWGIGFQGRLGHGNTEPVLRPKRVRGALADRHVVDVACGSFHTVALTDCGSVYCWGDNTSGQCGMRWTTDTITSPNRVVNLEFIAGGVARSITCDRQRTIVVMEGPQSFCRRPCCRLGPDGKPRASHGQVFVFGESSGAEEGGGVRAEGGMMDNHFRRLSALEGMNVTCAKSGLTHTFAFAEELDDSLVTVADGGRGDLGGAGRRWSRSACDAAAIR</sequence>
<dbReference type="PROSITE" id="PS00626">
    <property type="entry name" value="RCC1_2"/>
    <property type="match status" value="1"/>
</dbReference>
<dbReference type="InterPro" id="IPR011333">
    <property type="entry name" value="SKP1/BTB/POZ_sf"/>
</dbReference>
<dbReference type="Pfam" id="PF02214">
    <property type="entry name" value="BTB_2"/>
    <property type="match status" value="1"/>
</dbReference>
<dbReference type="EMBL" id="HE575320">
    <property type="protein sequence ID" value="CCC91709.1"/>
    <property type="molecule type" value="Genomic_DNA"/>
</dbReference>
<accession>G0UQP8</accession>
<evidence type="ECO:0000256" key="3">
    <source>
        <dbReference type="PROSITE-ProRule" id="PRU00235"/>
    </source>
</evidence>
<dbReference type="PROSITE" id="PS50012">
    <property type="entry name" value="RCC1_3"/>
    <property type="match status" value="6"/>
</dbReference>
<feature type="repeat" description="RCC1" evidence="3">
    <location>
        <begin position="147"/>
        <end position="198"/>
    </location>
</feature>
<organism evidence="6">
    <name type="scientific">Trypanosoma congolense (strain IL3000)</name>
    <dbReference type="NCBI Taxonomy" id="1068625"/>
    <lineage>
        <taxon>Eukaryota</taxon>
        <taxon>Discoba</taxon>
        <taxon>Euglenozoa</taxon>
        <taxon>Kinetoplastea</taxon>
        <taxon>Metakinetoplastina</taxon>
        <taxon>Trypanosomatida</taxon>
        <taxon>Trypanosomatidae</taxon>
        <taxon>Trypanosoma</taxon>
        <taxon>Nannomonas</taxon>
    </lineage>
</organism>
<dbReference type="InterPro" id="IPR009091">
    <property type="entry name" value="RCC1/BLIP-II"/>
</dbReference>
<evidence type="ECO:0000256" key="1">
    <source>
        <dbReference type="ARBA" id="ARBA00022658"/>
    </source>
</evidence>
<feature type="compositionally biased region" description="Polar residues" evidence="4">
    <location>
        <begin position="16"/>
        <end position="33"/>
    </location>
</feature>
<feature type="repeat" description="RCC1" evidence="3">
    <location>
        <begin position="199"/>
        <end position="261"/>
    </location>
</feature>
<dbReference type="InterPro" id="IPR003131">
    <property type="entry name" value="T1-type_BTB"/>
</dbReference>
<feature type="repeat" description="RCC1" evidence="3">
    <location>
        <begin position="392"/>
        <end position="444"/>
    </location>
</feature>
<feature type="domain" description="BTB" evidence="5">
    <location>
        <begin position="42"/>
        <end position="146"/>
    </location>
</feature>
<protein>
    <recommendedName>
        <fullName evidence="5">BTB domain-containing protein</fullName>
    </recommendedName>
</protein>
<dbReference type="PANTHER" id="PTHR45982">
    <property type="entry name" value="REGULATOR OF CHROMOSOME CONDENSATION"/>
    <property type="match status" value="1"/>
</dbReference>
<feature type="region of interest" description="Disordered" evidence="4">
    <location>
        <begin position="1"/>
        <end position="33"/>
    </location>
</feature>
<dbReference type="CDD" id="cd18316">
    <property type="entry name" value="BTB_POZ_KCTD-like"/>
    <property type="match status" value="1"/>
</dbReference>
<evidence type="ECO:0000256" key="4">
    <source>
        <dbReference type="SAM" id="MobiDB-lite"/>
    </source>
</evidence>
<dbReference type="SUPFAM" id="SSF54695">
    <property type="entry name" value="POZ domain"/>
    <property type="match status" value="1"/>
</dbReference>
<dbReference type="InterPro" id="IPR000210">
    <property type="entry name" value="BTB/POZ_dom"/>
</dbReference>
<dbReference type="Gene3D" id="2.130.10.30">
    <property type="entry name" value="Regulator of chromosome condensation 1/beta-lactamase-inhibitor protein II"/>
    <property type="match status" value="2"/>
</dbReference>
<reference evidence="6" key="1">
    <citation type="journal article" date="2012" name="Proc. Natl. Acad. Sci. U.S.A.">
        <title>Antigenic diversity is generated by distinct evolutionary mechanisms in African trypanosome species.</title>
        <authorList>
            <person name="Jackson A.P."/>
            <person name="Berry A."/>
            <person name="Aslett M."/>
            <person name="Allison H.C."/>
            <person name="Burton P."/>
            <person name="Vavrova-Anderson J."/>
            <person name="Brown R."/>
            <person name="Browne H."/>
            <person name="Corton N."/>
            <person name="Hauser H."/>
            <person name="Gamble J."/>
            <person name="Gilderthorp R."/>
            <person name="Marcello L."/>
            <person name="McQuillan J."/>
            <person name="Otto T.D."/>
            <person name="Quail M.A."/>
            <person name="Sanders M.J."/>
            <person name="van Tonder A."/>
            <person name="Ginger M.L."/>
            <person name="Field M.C."/>
            <person name="Barry J.D."/>
            <person name="Hertz-Fowler C."/>
            <person name="Berriman M."/>
        </authorList>
    </citation>
    <scope>NUCLEOTIDE SEQUENCE</scope>
    <source>
        <strain evidence="6">IL3000</strain>
    </source>
</reference>
<gene>
    <name evidence="6" type="ORF">TCIL3000_7_5230</name>
</gene>
<dbReference type="VEuPathDB" id="TriTrypDB:TcIL3000_7_5230"/>
<keyword evidence="1" id="KW-0344">Guanine-nucleotide releasing factor</keyword>
<dbReference type="GO" id="GO:0051260">
    <property type="term" value="P:protein homooligomerization"/>
    <property type="evidence" value="ECO:0007669"/>
    <property type="project" value="InterPro"/>
</dbReference>
<proteinExistence type="predicted"/>
<dbReference type="InterPro" id="IPR058923">
    <property type="entry name" value="RCC1-like_dom"/>
</dbReference>
<dbReference type="AlphaFoldDB" id="G0UQP8"/>
<feature type="repeat" description="RCC1" evidence="3">
    <location>
        <begin position="320"/>
        <end position="391"/>
    </location>
</feature>
<dbReference type="SUPFAM" id="SSF50985">
    <property type="entry name" value="RCC1/BLIP-II"/>
    <property type="match status" value="1"/>
</dbReference>
<dbReference type="Pfam" id="PF25390">
    <property type="entry name" value="WD40_RLD"/>
    <property type="match status" value="1"/>
</dbReference>
<dbReference type="InterPro" id="IPR000408">
    <property type="entry name" value="Reg_chr_condens"/>
</dbReference>
<feature type="repeat" description="RCC1" evidence="3">
    <location>
        <begin position="262"/>
        <end position="319"/>
    </location>
</feature>
<name>G0UQP8_TRYCI</name>
<keyword evidence="2" id="KW-0677">Repeat</keyword>
<evidence type="ECO:0000259" key="5">
    <source>
        <dbReference type="SMART" id="SM00225"/>
    </source>
</evidence>
<evidence type="ECO:0000256" key="2">
    <source>
        <dbReference type="ARBA" id="ARBA00022737"/>
    </source>
</evidence>
<dbReference type="SMART" id="SM00225">
    <property type="entry name" value="BTB"/>
    <property type="match status" value="1"/>
</dbReference>
<dbReference type="PANTHER" id="PTHR45982:SF1">
    <property type="entry name" value="REGULATOR OF CHROMOSOME CONDENSATION"/>
    <property type="match status" value="1"/>
</dbReference>
<dbReference type="Gene3D" id="3.30.710.10">
    <property type="entry name" value="Potassium Channel Kv1.1, Chain A"/>
    <property type="match status" value="1"/>
</dbReference>
<evidence type="ECO:0000313" key="6">
    <source>
        <dbReference type="EMBL" id="CCC91709.1"/>
    </source>
</evidence>